<dbReference type="AlphaFoldDB" id="A0A5B8QZP6"/>
<reference evidence="3 4" key="1">
    <citation type="journal article" date="2019" name="Ecotoxicol. Environ. Saf.">
        <title>Microbial characterization of heavy metal resistant bacterial strains isolated from an electroplating wastewater treatment plant.</title>
        <authorList>
            <person name="Cai X."/>
            <person name="Zheng X."/>
            <person name="Zhang D."/>
            <person name="Iqbal W."/>
            <person name="Liu C."/>
            <person name="Yang B."/>
            <person name="Zhao X."/>
            <person name="Lu X."/>
            <person name="Mao Y."/>
        </authorList>
    </citation>
    <scope>NUCLEOTIDE SEQUENCE [LARGE SCALE GENOMIC DNA]</scope>
    <source>
        <strain evidence="3 4">Ni1-3</strain>
    </source>
</reference>
<evidence type="ECO:0000313" key="4">
    <source>
        <dbReference type="Proteomes" id="UP000321124"/>
    </source>
</evidence>
<sequence>MKGKVVSYLATKKYGFIQGDDGESYFLHFSELLNRKDEGKLVKGSIVDFDPTPTPKGLAAKAISLPEVFIRERLVNFFTTRDSHPKNGTVIASFPIATRFFKDPSEGRRHLEQLAKHCGCNAVLNVNFEKDTFSKGNYRYTVHAFKGELALVTEKVPADSEELVIASAQLLEKRKADVEQAAKQMSEAENLARQNQLSGCLGTLAIITLIPLALVLSAIAVFPA</sequence>
<dbReference type="InterPro" id="IPR012340">
    <property type="entry name" value="NA-bd_OB-fold"/>
</dbReference>
<keyword evidence="1" id="KW-1133">Transmembrane helix</keyword>
<keyword evidence="1" id="KW-0472">Membrane</keyword>
<organism evidence="3 4">
    <name type="scientific">Shewanella decolorationis</name>
    <dbReference type="NCBI Taxonomy" id="256839"/>
    <lineage>
        <taxon>Bacteria</taxon>
        <taxon>Pseudomonadati</taxon>
        <taxon>Pseudomonadota</taxon>
        <taxon>Gammaproteobacteria</taxon>
        <taxon>Alteromonadales</taxon>
        <taxon>Shewanellaceae</taxon>
        <taxon>Shewanella</taxon>
    </lineage>
</organism>
<feature type="transmembrane region" description="Helical" evidence="1">
    <location>
        <begin position="201"/>
        <end position="222"/>
    </location>
</feature>
<protein>
    <submittedName>
        <fullName evidence="3">Cold shock domain-containing protein</fullName>
    </submittedName>
</protein>
<dbReference type="PROSITE" id="PS51857">
    <property type="entry name" value="CSD_2"/>
    <property type="match status" value="1"/>
</dbReference>
<feature type="domain" description="CSD" evidence="2">
    <location>
        <begin position="1"/>
        <end position="65"/>
    </location>
</feature>
<dbReference type="Proteomes" id="UP000321124">
    <property type="component" value="Chromosome"/>
</dbReference>
<dbReference type="RefSeq" id="WP_208659343.1">
    <property type="nucleotide sequence ID" value="NZ_CP031775.2"/>
</dbReference>
<evidence type="ECO:0000256" key="1">
    <source>
        <dbReference type="SAM" id="Phobius"/>
    </source>
</evidence>
<dbReference type="GO" id="GO:0003676">
    <property type="term" value="F:nucleic acid binding"/>
    <property type="evidence" value="ECO:0007669"/>
    <property type="project" value="InterPro"/>
</dbReference>
<dbReference type="Pfam" id="PF00313">
    <property type="entry name" value="CSD"/>
    <property type="match status" value="1"/>
</dbReference>
<accession>A0A5B8QZP6</accession>
<proteinExistence type="predicted"/>
<dbReference type="EMBL" id="CP031775">
    <property type="protein sequence ID" value="QDZ91572.1"/>
    <property type="molecule type" value="Genomic_DNA"/>
</dbReference>
<evidence type="ECO:0000313" key="3">
    <source>
        <dbReference type="EMBL" id="QDZ91572.1"/>
    </source>
</evidence>
<keyword evidence="1" id="KW-0812">Transmembrane</keyword>
<gene>
    <name evidence="3" type="ORF">D0436_14535</name>
</gene>
<dbReference type="KEGG" id="sdeo:D0436_14535"/>
<dbReference type="InterPro" id="IPR011129">
    <property type="entry name" value="CSD"/>
</dbReference>
<dbReference type="Gene3D" id="2.40.50.140">
    <property type="entry name" value="Nucleic acid-binding proteins"/>
    <property type="match status" value="1"/>
</dbReference>
<dbReference type="SUPFAM" id="SSF50249">
    <property type="entry name" value="Nucleic acid-binding proteins"/>
    <property type="match status" value="1"/>
</dbReference>
<evidence type="ECO:0000259" key="2">
    <source>
        <dbReference type="PROSITE" id="PS51857"/>
    </source>
</evidence>
<dbReference type="SMART" id="SM00357">
    <property type="entry name" value="CSP"/>
    <property type="match status" value="1"/>
</dbReference>
<name>A0A5B8QZP6_9GAMM</name>
<dbReference type="GO" id="GO:0005829">
    <property type="term" value="C:cytosol"/>
    <property type="evidence" value="ECO:0007669"/>
    <property type="project" value="UniProtKB-ARBA"/>
</dbReference>
<dbReference type="InterPro" id="IPR002059">
    <property type="entry name" value="CSP_DNA-bd"/>
</dbReference>